<dbReference type="NCBIfam" id="TIGR01560">
    <property type="entry name" value="put_DNA_pack"/>
    <property type="match status" value="1"/>
</dbReference>
<reference evidence="1 2" key="1">
    <citation type="submission" date="2023-05" db="EMBL/GenBank/DDBJ databases">
        <title>Cataloging the Phylogenetic Diversity of Human Bladder Bacteria.</title>
        <authorList>
            <person name="Du J."/>
        </authorList>
    </citation>
    <scope>NUCLEOTIDE SEQUENCE [LARGE SCALE GENOMIC DNA]</scope>
    <source>
        <strain evidence="1 2">UMB9230</strain>
    </source>
</reference>
<dbReference type="Gene3D" id="1.10.3230.30">
    <property type="entry name" value="Phage gp6-like head-tail connector protein"/>
    <property type="match status" value="1"/>
</dbReference>
<name>A0ABD4ZBT0_GARVA</name>
<gene>
    <name evidence="1" type="ORF">QP177_05710</name>
</gene>
<dbReference type="Proteomes" id="UP001240561">
    <property type="component" value="Unassembled WGS sequence"/>
</dbReference>
<accession>A0ABD4ZBT0</accession>
<evidence type="ECO:0000313" key="1">
    <source>
        <dbReference type="EMBL" id="MDK6696055.1"/>
    </source>
</evidence>
<evidence type="ECO:0000313" key="2">
    <source>
        <dbReference type="Proteomes" id="UP001240561"/>
    </source>
</evidence>
<dbReference type="Pfam" id="PF05135">
    <property type="entry name" value="Phage_connect_1"/>
    <property type="match status" value="1"/>
</dbReference>
<organism evidence="1 2">
    <name type="scientific">Gardnerella vaginalis</name>
    <dbReference type="NCBI Taxonomy" id="2702"/>
    <lineage>
        <taxon>Bacteria</taxon>
        <taxon>Bacillati</taxon>
        <taxon>Actinomycetota</taxon>
        <taxon>Actinomycetes</taxon>
        <taxon>Bifidobacteriales</taxon>
        <taxon>Bifidobacteriaceae</taxon>
        <taxon>Gardnerella</taxon>
    </lineage>
</organism>
<protein>
    <submittedName>
        <fullName evidence="1">Head-tail connector protein</fullName>
    </submittedName>
</protein>
<dbReference type="CDD" id="cd08054">
    <property type="entry name" value="gp6"/>
    <property type="match status" value="1"/>
</dbReference>
<comment type="caution">
    <text evidence="1">The sequence shown here is derived from an EMBL/GenBank/DDBJ whole genome shotgun (WGS) entry which is preliminary data.</text>
</comment>
<sequence length="93" mass="10811">MMILTIEEAKNYLRVDSQEDDELINTLIHSAEKLCQGVARKNDTSLISENFDEYRLAVLYATGYLYEHREEADHHALTLTLRSMLFTVRKTGF</sequence>
<dbReference type="AlphaFoldDB" id="A0ABD4ZBT0"/>
<proteinExistence type="predicted"/>
<dbReference type="InterPro" id="IPR006450">
    <property type="entry name" value="Phage_HK97_gp6-like"/>
</dbReference>
<dbReference type="EMBL" id="JASOGJ010000009">
    <property type="protein sequence ID" value="MDK6696055.1"/>
    <property type="molecule type" value="Genomic_DNA"/>
</dbReference>
<dbReference type="InterPro" id="IPR021146">
    <property type="entry name" value="Phage_gp6-like_head-tail"/>
</dbReference>